<name>A0A921Q2K1_SORBI</name>
<comment type="caution">
    <text evidence="1">The sequence shown here is derived from an EMBL/GenBank/DDBJ whole genome shotgun (WGS) entry which is preliminary data.</text>
</comment>
<organism evidence="1 2">
    <name type="scientific">Sorghum bicolor</name>
    <name type="common">Sorghum</name>
    <name type="synonym">Sorghum vulgare</name>
    <dbReference type="NCBI Taxonomy" id="4558"/>
    <lineage>
        <taxon>Eukaryota</taxon>
        <taxon>Viridiplantae</taxon>
        <taxon>Streptophyta</taxon>
        <taxon>Embryophyta</taxon>
        <taxon>Tracheophyta</taxon>
        <taxon>Spermatophyta</taxon>
        <taxon>Magnoliopsida</taxon>
        <taxon>Liliopsida</taxon>
        <taxon>Poales</taxon>
        <taxon>Poaceae</taxon>
        <taxon>PACMAD clade</taxon>
        <taxon>Panicoideae</taxon>
        <taxon>Andropogonodae</taxon>
        <taxon>Andropogoneae</taxon>
        <taxon>Sorghinae</taxon>
        <taxon>Sorghum</taxon>
    </lineage>
</organism>
<proteinExistence type="predicted"/>
<dbReference type="Proteomes" id="UP000807115">
    <property type="component" value="Chromosome 10"/>
</dbReference>
<reference evidence="1" key="1">
    <citation type="journal article" date="2019" name="BMC Genomics">
        <title>A new reference genome for Sorghum bicolor reveals high levels of sequence similarity between sweet and grain genotypes: implications for the genetics of sugar metabolism.</title>
        <authorList>
            <person name="Cooper E.A."/>
            <person name="Brenton Z.W."/>
            <person name="Flinn B.S."/>
            <person name="Jenkins J."/>
            <person name="Shu S."/>
            <person name="Flowers D."/>
            <person name="Luo F."/>
            <person name="Wang Y."/>
            <person name="Xia P."/>
            <person name="Barry K."/>
            <person name="Daum C."/>
            <person name="Lipzen A."/>
            <person name="Yoshinaga Y."/>
            <person name="Schmutz J."/>
            <person name="Saski C."/>
            <person name="Vermerris W."/>
            <person name="Kresovich S."/>
        </authorList>
    </citation>
    <scope>NUCLEOTIDE SEQUENCE</scope>
</reference>
<reference evidence="1" key="2">
    <citation type="submission" date="2020-10" db="EMBL/GenBank/DDBJ databases">
        <authorList>
            <person name="Cooper E.A."/>
            <person name="Brenton Z.W."/>
            <person name="Flinn B.S."/>
            <person name="Jenkins J."/>
            <person name="Shu S."/>
            <person name="Flowers D."/>
            <person name="Luo F."/>
            <person name="Wang Y."/>
            <person name="Xia P."/>
            <person name="Barry K."/>
            <person name="Daum C."/>
            <person name="Lipzen A."/>
            <person name="Yoshinaga Y."/>
            <person name="Schmutz J."/>
            <person name="Saski C."/>
            <person name="Vermerris W."/>
            <person name="Kresovich S."/>
        </authorList>
    </citation>
    <scope>NUCLEOTIDE SEQUENCE</scope>
</reference>
<gene>
    <name evidence="1" type="ORF">BDA96_10G166100</name>
</gene>
<dbReference type="EMBL" id="CM027689">
    <property type="protein sequence ID" value="KAG0514157.1"/>
    <property type="molecule type" value="Genomic_DNA"/>
</dbReference>
<dbReference type="AlphaFoldDB" id="A0A921Q2K1"/>
<evidence type="ECO:0000313" key="2">
    <source>
        <dbReference type="Proteomes" id="UP000807115"/>
    </source>
</evidence>
<protein>
    <submittedName>
        <fullName evidence="1">Uncharacterized protein</fullName>
    </submittedName>
</protein>
<accession>A0A921Q2K1</accession>
<sequence length="123" mass="13805">MRAQDLEKFMSRHTMMLNFMKMVPMKITLMSMNMCLCVGPTQQHQSSSLTCPTALHLCSPTHFLQPHLCSALTLTPFIQPQLFSPLSLAPFLLSQLFSALSLALMVQAHQGMVMEITPHMLTL</sequence>
<evidence type="ECO:0000313" key="1">
    <source>
        <dbReference type="EMBL" id="KAG0514157.1"/>
    </source>
</evidence>